<dbReference type="EC" id="2.3.-.-" evidence="2"/>
<proteinExistence type="predicted"/>
<dbReference type="GO" id="GO:0016746">
    <property type="term" value="F:acyltransferase activity"/>
    <property type="evidence" value="ECO:0007669"/>
    <property type="project" value="UniProtKB-KW"/>
</dbReference>
<dbReference type="PANTHER" id="PTHR43792">
    <property type="entry name" value="GNAT FAMILY, PUTATIVE (AFU_ORTHOLOGUE AFUA_3G00765)-RELATED-RELATED"/>
    <property type="match status" value="1"/>
</dbReference>
<name>A0ABW6SY32_9ACTN</name>
<protein>
    <submittedName>
        <fullName evidence="2">GNAT family N-acetyltransferase</fullName>
        <ecNumber evidence="2">2.3.-.-</ecNumber>
    </submittedName>
</protein>
<sequence>MIETERLVLRRWRESDREPFAALNADPEVMEYFPSTLTRERSDALADRLEAEFEERGFGLWAVELSGEFIGFTGLSVPRFTAHFTPCVEVGWRLARSAWGHGYASEAARAALDHGFGTVGLREITSFTAVVNTRSRRVMERIGMRHDPDGDFDHPALAQDSPLRRHVLYRIGADGSARR</sequence>
<dbReference type="EMBL" id="JBIASD010000016">
    <property type="protein sequence ID" value="MFF3668698.1"/>
    <property type="molecule type" value="Genomic_DNA"/>
</dbReference>
<dbReference type="RefSeq" id="WP_387414353.1">
    <property type="nucleotide sequence ID" value="NZ_JBIASD010000016.1"/>
</dbReference>
<reference evidence="2 3" key="1">
    <citation type="submission" date="2024-10" db="EMBL/GenBank/DDBJ databases">
        <title>The Natural Products Discovery Center: Release of the First 8490 Sequenced Strains for Exploring Actinobacteria Biosynthetic Diversity.</title>
        <authorList>
            <person name="Kalkreuter E."/>
            <person name="Kautsar S.A."/>
            <person name="Yang D."/>
            <person name="Bader C.D."/>
            <person name="Teijaro C.N."/>
            <person name="Fluegel L."/>
            <person name="Davis C.M."/>
            <person name="Simpson J.R."/>
            <person name="Lauterbach L."/>
            <person name="Steele A.D."/>
            <person name="Gui C."/>
            <person name="Meng S."/>
            <person name="Li G."/>
            <person name="Viehrig K."/>
            <person name="Ye F."/>
            <person name="Su P."/>
            <person name="Kiefer A.F."/>
            <person name="Nichols A."/>
            <person name="Cepeda A.J."/>
            <person name="Yan W."/>
            <person name="Fan B."/>
            <person name="Jiang Y."/>
            <person name="Adhikari A."/>
            <person name="Zheng C.-J."/>
            <person name="Schuster L."/>
            <person name="Cowan T.M."/>
            <person name="Smanski M.J."/>
            <person name="Chevrette M.G."/>
            <person name="De Carvalho L.P.S."/>
            <person name="Shen B."/>
        </authorList>
    </citation>
    <scope>NUCLEOTIDE SEQUENCE [LARGE SCALE GENOMIC DNA]</scope>
    <source>
        <strain evidence="2 3">NPDC002173</strain>
    </source>
</reference>
<gene>
    <name evidence="2" type="ORF">ACFYXI_24235</name>
</gene>
<feature type="domain" description="N-acetyltransferase" evidence="1">
    <location>
        <begin position="7"/>
        <end position="174"/>
    </location>
</feature>
<organism evidence="2 3">
    <name type="scientific">Microtetraspora malaysiensis</name>
    <dbReference type="NCBI Taxonomy" id="161358"/>
    <lineage>
        <taxon>Bacteria</taxon>
        <taxon>Bacillati</taxon>
        <taxon>Actinomycetota</taxon>
        <taxon>Actinomycetes</taxon>
        <taxon>Streptosporangiales</taxon>
        <taxon>Streptosporangiaceae</taxon>
        <taxon>Microtetraspora</taxon>
    </lineage>
</organism>
<dbReference type="InterPro" id="IPR000182">
    <property type="entry name" value="GNAT_dom"/>
</dbReference>
<evidence type="ECO:0000313" key="3">
    <source>
        <dbReference type="Proteomes" id="UP001602013"/>
    </source>
</evidence>
<dbReference type="Proteomes" id="UP001602013">
    <property type="component" value="Unassembled WGS sequence"/>
</dbReference>
<keyword evidence="3" id="KW-1185">Reference proteome</keyword>
<dbReference type="InterPro" id="IPR051531">
    <property type="entry name" value="N-acetyltransferase"/>
</dbReference>
<keyword evidence="2" id="KW-0012">Acyltransferase</keyword>
<dbReference type="SUPFAM" id="SSF55729">
    <property type="entry name" value="Acyl-CoA N-acyltransferases (Nat)"/>
    <property type="match status" value="1"/>
</dbReference>
<dbReference type="InterPro" id="IPR016181">
    <property type="entry name" value="Acyl_CoA_acyltransferase"/>
</dbReference>
<keyword evidence="2" id="KW-0808">Transferase</keyword>
<comment type="caution">
    <text evidence="2">The sequence shown here is derived from an EMBL/GenBank/DDBJ whole genome shotgun (WGS) entry which is preliminary data.</text>
</comment>
<dbReference type="Pfam" id="PF13302">
    <property type="entry name" value="Acetyltransf_3"/>
    <property type="match status" value="1"/>
</dbReference>
<dbReference type="PROSITE" id="PS51186">
    <property type="entry name" value="GNAT"/>
    <property type="match status" value="1"/>
</dbReference>
<evidence type="ECO:0000313" key="2">
    <source>
        <dbReference type="EMBL" id="MFF3668698.1"/>
    </source>
</evidence>
<evidence type="ECO:0000259" key="1">
    <source>
        <dbReference type="PROSITE" id="PS51186"/>
    </source>
</evidence>
<dbReference type="Gene3D" id="3.40.630.30">
    <property type="match status" value="1"/>
</dbReference>
<dbReference type="PANTHER" id="PTHR43792:SF1">
    <property type="entry name" value="N-ACETYLTRANSFERASE DOMAIN-CONTAINING PROTEIN"/>
    <property type="match status" value="1"/>
</dbReference>
<accession>A0ABW6SY32</accession>